<protein>
    <submittedName>
        <fullName evidence="1">Uncharacterized protein</fullName>
    </submittedName>
</protein>
<name>A0A8D9HP79_BRACM</name>
<reference evidence="1 2" key="1">
    <citation type="submission" date="2021-07" db="EMBL/GenBank/DDBJ databases">
        <authorList>
            <consortium name="Genoscope - CEA"/>
            <person name="William W."/>
        </authorList>
    </citation>
    <scope>NUCLEOTIDE SEQUENCE [LARGE SCALE GENOMIC DNA]</scope>
</reference>
<gene>
    <name evidence="1" type="ORF">BRAPAZ1V2_A07P29920.2</name>
</gene>
<evidence type="ECO:0000313" key="2">
    <source>
        <dbReference type="Proteomes" id="UP000694005"/>
    </source>
</evidence>
<evidence type="ECO:0000313" key="1">
    <source>
        <dbReference type="EMBL" id="CAG7903348.1"/>
    </source>
</evidence>
<dbReference type="EMBL" id="LS974623">
    <property type="protein sequence ID" value="CAG7903348.1"/>
    <property type="molecule type" value="Genomic_DNA"/>
</dbReference>
<dbReference type="Gramene" id="A07p29920.2_BraZ1">
    <property type="protein sequence ID" value="A07p29920.2_BraZ1.CDS"/>
    <property type="gene ID" value="A07g29920.2_BraZ1"/>
</dbReference>
<proteinExistence type="predicted"/>
<organism evidence="1 2">
    <name type="scientific">Brassica campestris</name>
    <name type="common">Field mustard</name>
    <dbReference type="NCBI Taxonomy" id="3711"/>
    <lineage>
        <taxon>Eukaryota</taxon>
        <taxon>Viridiplantae</taxon>
        <taxon>Streptophyta</taxon>
        <taxon>Embryophyta</taxon>
        <taxon>Tracheophyta</taxon>
        <taxon>Spermatophyta</taxon>
        <taxon>Magnoliopsida</taxon>
        <taxon>eudicotyledons</taxon>
        <taxon>Gunneridae</taxon>
        <taxon>Pentapetalae</taxon>
        <taxon>rosids</taxon>
        <taxon>malvids</taxon>
        <taxon>Brassicales</taxon>
        <taxon>Brassicaceae</taxon>
        <taxon>Brassiceae</taxon>
        <taxon>Brassica</taxon>
    </lineage>
</organism>
<accession>A0A8D9HP79</accession>
<dbReference type="Proteomes" id="UP000694005">
    <property type="component" value="Chromosome A07"/>
</dbReference>
<feature type="non-terminal residue" evidence="1">
    <location>
        <position position="1"/>
    </location>
</feature>
<sequence length="60" mass="6602">MCSSIGAYIVVKVWKLKPPVSFVFCINIVLDSRVKLPLVAADDQTLSDNVSAPNLRLEAR</sequence>
<dbReference type="AlphaFoldDB" id="A0A8D9HP79"/>